<dbReference type="PRINTS" id="PR00111">
    <property type="entry name" value="ABHYDROLASE"/>
</dbReference>
<comment type="caution">
    <text evidence="3">The sequence shown here is derived from an EMBL/GenBank/DDBJ whole genome shotgun (WGS) entry which is preliminary data.</text>
</comment>
<dbReference type="InterPro" id="IPR050266">
    <property type="entry name" value="AB_hydrolase_sf"/>
</dbReference>
<keyword evidence="1" id="KW-0732">Signal</keyword>
<proteinExistence type="predicted"/>
<reference evidence="4" key="1">
    <citation type="journal article" date="2019" name="Int. J. Syst. Evol. Microbiol.">
        <title>The Global Catalogue of Microorganisms (GCM) 10K type strain sequencing project: providing services to taxonomists for standard genome sequencing and annotation.</title>
        <authorList>
            <consortium name="The Broad Institute Genomics Platform"/>
            <consortium name="The Broad Institute Genome Sequencing Center for Infectious Disease"/>
            <person name="Wu L."/>
            <person name="Ma J."/>
        </authorList>
    </citation>
    <scope>NUCLEOTIDE SEQUENCE [LARGE SCALE GENOMIC DNA]</scope>
    <source>
        <strain evidence="4">CGMCC 1.10832</strain>
    </source>
</reference>
<keyword evidence="4" id="KW-1185">Reference proteome</keyword>
<dbReference type="InterPro" id="IPR000073">
    <property type="entry name" value="AB_hydrolase_1"/>
</dbReference>
<dbReference type="EMBL" id="BMEC01000005">
    <property type="protein sequence ID" value="GGC34098.1"/>
    <property type="molecule type" value="Genomic_DNA"/>
</dbReference>
<sequence>MKKLKITLLMLLTSLLAAAQNPAIYTEKSGSGEVIFFLPGFTTPGSVWNESIDNLEGDFTSIKVSYAGFNGLPAIEMPWYPTIKKELLDYIRKEKIRKFSIVGHSMGGMLAMELATEVPEMVSKVILVDALPCMRALMMPGVPASAIQYESPYNKQMLQQNDSAIAATALMMSQNMTLNSEKVPLLTKWSIEADRNTFVYGYTDLLKVDLRPALSKFKAETLILGATFPDKELVMKNYETQFENLKQKSIVLAPESKHFIMFDQPEWFYKQLNAFLLK</sequence>
<dbReference type="PANTHER" id="PTHR43798">
    <property type="entry name" value="MONOACYLGLYCEROL LIPASE"/>
    <property type="match status" value="1"/>
</dbReference>
<gene>
    <name evidence="3" type="ORF">GCM10011506_19460</name>
</gene>
<dbReference type="InterPro" id="IPR029058">
    <property type="entry name" value="AB_hydrolase_fold"/>
</dbReference>
<evidence type="ECO:0000313" key="3">
    <source>
        <dbReference type="EMBL" id="GGC34098.1"/>
    </source>
</evidence>
<organism evidence="3 4">
    <name type="scientific">Marivirga lumbricoides</name>
    <dbReference type="NCBI Taxonomy" id="1046115"/>
    <lineage>
        <taxon>Bacteria</taxon>
        <taxon>Pseudomonadati</taxon>
        <taxon>Bacteroidota</taxon>
        <taxon>Cytophagia</taxon>
        <taxon>Cytophagales</taxon>
        <taxon>Marivirgaceae</taxon>
        <taxon>Marivirga</taxon>
    </lineage>
</organism>
<dbReference type="Proteomes" id="UP000636010">
    <property type="component" value="Unassembled WGS sequence"/>
</dbReference>
<name>A0ABQ1M3H7_9BACT</name>
<dbReference type="GO" id="GO:0016787">
    <property type="term" value="F:hydrolase activity"/>
    <property type="evidence" value="ECO:0007669"/>
    <property type="project" value="UniProtKB-KW"/>
</dbReference>
<protein>
    <submittedName>
        <fullName evidence="3">Alpha/beta hydrolase</fullName>
    </submittedName>
</protein>
<dbReference type="Pfam" id="PF12697">
    <property type="entry name" value="Abhydrolase_6"/>
    <property type="match status" value="1"/>
</dbReference>
<feature type="chain" id="PRO_5046022591" evidence="1">
    <location>
        <begin position="20"/>
        <end position="278"/>
    </location>
</feature>
<accession>A0ABQ1M3H7</accession>
<feature type="signal peptide" evidence="1">
    <location>
        <begin position="1"/>
        <end position="19"/>
    </location>
</feature>
<feature type="domain" description="AB hydrolase-1" evidence="2">
    <location>
        <begin position="35"/>
        <end position="269"/>
    </location>
</feature>
<evidence type="ECO:0000256" key="1">
    <source>
        <dbReference type="SAM" id="SignalP"/>
    </source>
</evidence>
<keyword evidence="3" id="KW-0378">Hydrolase</keyword>
<dbReference type="PANTHER" id="PTHR43798:SF33">
    <property type="entry name" value="HYDROLASE, PUTATIVE (AFU_ORTHOLOGUE AFUA_2G14860)-RELATED"/>
    <property type="match status" value="1"/>
</dbReference>
<dbReference type="Gene3D" id="3.40.50.1820">
    <property type="entry name" value="alpha/beta hydrolase"/>
    <property type="match status" value="1"/>
</dbReference>
<evidence type="ECO:0000259" key="2">
    <source>
        <dbReference type="Pfam" id="PF12697"/>
    </source>
</evidence>
<dbReference type="SUPFAM" id="SSF53474">
    <property type="entry name" value="alpha/beta-Hydrolases"/>
    <property type="match status" value="1"/>
</dbReference>
<evidence type="ECO:0000313" key="4">
    <source>
        <dbReference type="Proteomes" id="UP000636010"/>
    </source>
</evidence>
<dbReference type="RefSeq" id="WP_188462806.1">
    <property type="nucleotide sequence ID" value="NZ_BAABHU010000005.1"/>
</dbReference>